<dbReference type="GO" id="GO:0016125">
    <property type="term" value="P:sterol metabolic process"/>
    <property type="evidence" value="ECO:0007669"/>
    <property type="project" value="TreeGrafter"/>
</dbReference>
<dbReference type="EMBL" id="JAKOGI010000701">
    <property type="protein sequence ID" value="KAJ8431277.1"/>
    <property type="molecule type" value="Genomic_DNA"/>
</dbReference>
<dbReference type="GO" id="GO:0004497">
    <property type="term" value="F:monooxygenase activity"/>
    <property type="evidence" value="ECO:0007669"/>
    <property type="project" value="InterPro"/>
</dbReference>
<evidence type="ECO:0008006" key="5">
    <source>
        <dbReference type="Google" id="ProtNLM"/>
    </source>
</evidence>
<dbReference type="Pfam" id="PF00067">
    <property type="entry name" value="p450"/>
    <property type="match status" value="1"/>
</dbReference>
<dbReference type="InterPro" id="IPR001128">
    <property type="entry name" value="Cyt_P450"/>
</dbReference>
<dbReference type="OrthoDB" id="3945418at2759"/>
<dbReference type="PANTHER" id="PTHR24286">
    <property type="entry name" value="CYTOCHROME P450 26"/>
    <property type="match status" value="1"/>
</dbReference>
<keyword evidence="2" id="KW-0408">Iron</keyword>
<sequence length="218" mass="24895">MDSMAREHLDNLWAPFNEARVYPLTKEFTFAVSGRLFIGQHSGSLSPERRKIEMEYDHIGRNDGEANCQDLLGRLLMASDEDGKFIKEKDIAITIAGILLASSYTTNNTTTSLVSHLADHPHVYEKVYQEHLEIAKSKRTGERFIWADLQKMKYSWNTVCETLRLTAPGQGGGFREVIDDFKFESFNIPRGWKVRYIVCQTGAHLGSLIYNFLCCARH</sequence>
<reference evidence="3" key="1">
    <citation type="submission" date="2022-04" db="EMBL/GenBank/DDBJ databases">
        <title>Carnegiea gigantea Genome sequencing and assembly v2.</title>
        <authorList>
            <person name="Copetti D."/>
            <person name="Sanderson M.J."/>
            <person name="Burquez A."/>
            <person name="Wojciechowski M.F."/>
        </authorList>
    </citation>
    <scope>NUCLEOTIDE SEQUENCE</scope>
    <source>
        <strain evidence="3">SGP5-SGP5p</strain>
        <tissue evidence="3">Aerial part</tissue>
    </source>
</reference>
<keyword evidence="4" id="KW-1185">Reference proteome</keyword>
<evidence type="ECO:0000256" key="1">
    <source>
        <dbReference type="ARBA" id="ARBA00022723"/>
    </source>
</evidence>
<dbReference type="SUPFAM" id="SSF48264">
    <property type="entry name" value="Cytochrome P450"/>
    <property type="match status" value="1"/>
</dbReference>
<proteinExistence type="predicted"/>
<gene>
    <name evidence="3" type="ORF">Cgig2_007610</name>
</gene>
<dbReference type="PANTHER" id="PTHR24286:SF53">
    <property type="entry name" value="BETA-AMYRIN 28-OXIDASE-LIKE"/>
    <property type="match status" value="1"/>
</dbReference>
<protein>
    <recommendedName>
        <fullName evidence="5">Cytochrome P450</fullName>
    </recommendedName>
</protein>
<name>A0A9Q1Q6V6_9CARY</name>
<dbReference type="InterPro" id="IPR036396">
    <property type="entry name" value="Cyt_P450_sf"/>
</dbReference>
<dbReference type="GO" id="GO:0005506">
    <property type="term" value="F:iron ion binding"/>
    <property type="evidence" value="ECO:0007669"/>
    <property type="project" value="InterPro"/>
</dbReference>
<evidence type="ECO:0000313" key="3">
    <source>
        <dbReference type="EMBL" id="KAJ8431277.1"/>
    </source>
</evidence>
<keyword evidence="1" id="KW-0479">Metal-binding</keyword>
<accession>A0A9Q1Q6V6</accession>
<dbReference type="AlphaFoldDB" id="A0A9Q1Q6V6"/>
<dbReference type="GO" id="GO:0016705">
    <property type="term" value="F:oxidoreductase activity, acting on paired donors, with incorporation or reduction of molecular oxygen"/>
    <property type="evidence" value="ECO:0007669"/>
    <property type="project" value="InterPro"/>
</dbReference>
<dbReference type="GO" id="GO:0020037">
    <property type="term" value="F:heme binding"/>
    <property type="evidence" value="ECO:0007669"/>
    <property type="project" value="InterPro"/>
</dbReference>
<organism evidence="3 4">
    <name type="scientific">Carnegiea gigantea</name>
    <dbReference type="NCBI Taxonomy" id="171969"/>
    <lineage>
        <taxon>Eukaryota</taxon>
        <taxon>Viridiplantae</taxon>
        <taxon>Streptophyta</taxon>
        <taxon>Embryophyta</taxon>
        <taxon>Tracheophyta</taxon>
        <taxon>Spermatophyta</taxon>
        <taxon>Magnoliopsida</taxon>
        <taxon>eudicotyledons</taxon>
        <taxon>Gunneridae</taxon>
        <taxon>Pentapetalae</taxon>
        <taxon>Caryophyllales</taxon>
        <taxon>Cactineae</taxon>
        <taxon>Cactaceae</taxon>
        <taxon>Cactoideae</taxon>
        <taxon>Echinocereeae</taxon>
        <taxon>Carnegiea</taxon>
    </lineage>
</organism>
<evidence type="ECO:0000256" key="2">
    <source>
        <dbReference type="ARBA" id="ARBA00023004"/>
    </source>
</evidence>
<evidence type="ECO:0000313" key="4">
    <source>
        <dbReference type="Proteomes" id="UP001153076"/>
    </source>
</evidence>
<comment type="caution">
    <text evidence="3">The sequence shown here is derived from an EMBL/GenBank/DDBJ whole genome shotgun (WGS) entry which is preliminary data.</text>
</comment>
<dbReference type="Gene3D" id="1.10.630.10">
    <property type="entry name" value="Cytochrome P450"/>
    <property type="match status" value="1"/>
</dbReference>
<dbReference type="Proteomes" id="UP001153076">
    <property type="component" value="Unassembled WGS sequence"/>
</dbReference>